<evidence type="ECO:0000313" key="2">
    <source>
        <dbReference type="Proteomes" id="UP001597480"/>
    </source>
</evidence>
<organism evidence="1 2">
    <name type="scientific">Flavobacterium suzhouense</name>
    <dbReference type="NCBI Taxonomy" id="1529638"/>
    <lineage>
        <taxon>Bacteria</taxon>
        <taxon>Pseudomonadati</taxon>
        <taxon>Bacteroidota</taxon>
        <taxon>Flavobacteriia</taxon>
        <taxon>Flavobacteriales</taxon>
        <taxon>Flavobacteriaceae</taxon>
        <taxon>Flavobacterium</taxon>
    </lineage>
</organism>
<accession>A0ABW5NW76</accession>
<dbReference type="EMBL" id="JBHUMD010000026">
    <property type="protein sequence ID" value="MFD2602565.1"/>
    <property type="molecule type" value="Genomic_DNA"/>
</dbReference>
<dbReference type="Proteomes" id="UP001597480">
    <property type="component" value="Unassembled WGS sequence"/>
</dbReference>
<comment type="caution">
    <text evidence="1">The sequence shown here is derived from an EMBL/GenBank/DDBJ whole genome shotgun (WGS) entry which is preliminary data.</text>
</comment>
<gene>
    <name evidence="1" type="ORF">ACFSR3_10900</name>
</gene>
<name>A0ABW5NW76_9FLAO</name>
<dbReference type="RefSeq" id="WP_379820990.1">
    <property type="nucleotide sequence ID" value="NZ_JBHUMD010000026.1"/>
</dbReference>
<protein>
    <submittedName>
        <fullName evidence="1">Uncharacterized protein</fullName>
    </submittedName>
</protein>
<evidence type="ECO:0000313" key="1">
    <source>
        <dbReference type="EMBL" id="MFD2602565.1"/>
    </source>
</evidence>
<sequence>MKLDSKLFEGLKLTDKDAKNLVGGGDYTLKANDTAVEGGQYDITFNTLDKNGGTSGSDSVNTAMVNDKGIGIGLSPLRP</sequence>
<reference evidence="2" key="1">
    <citation type="journal article" date="2019" name="Int. J. Syst. Evol. Microbiol.">
        <title>The Global Catalogue of Microorganisms (GCM) 10K type strain sequencing project: providing services to taxonomists for standard genome sequencing and annotation.</title>
        <authorList>
            <consortium name="The Broad Institute Genomics Platform"/>
            <consortium name="The Broad Institute Genome Sequencing Center for Infectious Disease"/>
            <person name="Wu L."/>
            <person name="Ma J."/>
        </authorList>
    </citation>
    <scope>NUCLEOTIDE SEQUENCE [LARGE SCALE GENOMIC DNA]</scope>
    <source>
        <strain evidence="2">KCTC 42107</strain>
    </source>
</reference>
<keyword evidence="2" id="KW-1185">Reference proteome</keyword>
<proteinExistence type="predicted"/>